<name>A0ABX1QZ10_9ALTE</name>
<dbReference type="EMBL" id="JAATNW010000003">
    <property type="protein sequence ID" value="NMH59465.1"/>
    <property type="molecule type" value="Genomic_DNA"/>
</dbReference>
<proteinExistence type="predicted"/>
<comment type="caution">
    <text evidence="1">The sequence shown here is derived from an EMBL/GenBank/DDBJ whole genome shotgun (WGS) entry which is preliminary data.</text>
</comment>
<reference evidence="1 2" key="1">
    <citation type="submission" date="2020-03" db="EMBL/GenBank/DDBJ databases">
        <title>Alteromonas ponticola sp. nov., isolated from seawater.</title>
        <authorList>
            <person name="Yoon J.-H."/>
            <person name="Kim Y.-O."/>
        </authorList>
    </citation>
    <scope>NUCLEOTIDE SEQUENCE [LARGE SCALE GENOMIC DNA]</scope>
    <source>
        <strain evidence="1 2">MYP5</strain>
    </source>
</reference>
<evidence type="ECO:0000313" key="2">
    <source>
        <dbReference type="Proteomes" id="UP000709336"/>
    </source>
</evidence>
<gene>
    <name evidence="1" type="ORF">HCJ96_05475</name>
</gene>
<dbReference type="Proteomes" id="UP000709336">
    <property type="component" value="Unassembled WGS sequence"/>
</dbReference>
<accession>A0ABX1QZ10</accession>
<protein>
    <submittedName>
        <fullName evidence="1">Uncharacterized protein</fullName>
    </submittedName>
</protein>
<evidence type="ECO:0000313" key="1">
    <source>
        <dbReference type="EMBL" id="NMH59465.1"/>
    </source>
</evidence>
<sequence>MTTRSLPELLKSTLQSHVDEADLQDDEELRNILEKLNTLSSKVAETKARVLAKRAMKNK</sequence>
<keyword evidence="2" id="KW-1185">Reference proteome</keyword>
<dbReference type="RefSeq" id="WP_169210038.1">
    <property type="nucleotide sequence ID" value="NZ_JAATNW010000003.1"/>
</dbReference>
<organism evidence="1 2">
    <name type="scientific">Alteromonas ponticola</name>
    <dbReference type="NCBI Taxonomy" id="2720613"/>
    <lineage>
        <taxon>Bacteria</taxon>
        <taxon>Pseudomonadati</taxon>
        <taxon>Pseudomonadota</taxon>
        <taxon>Gammaproteobacteria</taxon>
        <taxon>Alteromonadales</taxon>
        <taxon>Alteromonadaceae</taxon>
        <taxon>Alteromonas/Salinimonas group</taxon>
        <taxon>Alteromonas</taxon>
    </lineage>
</organism>